<feature type="active site" description="Charge relay system" evidence="9 10">
    <location>
        <position position="536"/>
    </location>
</feature>
<dbReference type="SUPFAM" id="SSF52025">
    <property type="entry name" value="PA domain"/>
    <property type="match status" value="2"/>
</dbReference>
<keyword evidence="6 10" id="KW-0378">Hydrolase</keyword>
<dbReference type="InterPro" id="IPR003137">
    <property type="entry name" value="PA_domain"/>
</dbReference>
<dbReference type="InterPro" id="IPR010259">
    <property type="entry name" value="S8pro/Inhibitor_I9"/>
</dbReference>
<evidence type="ECO:0000256" key="9">
    <source>
        <dbReference type="PIRSR" id="PIRSR615500-1"/>
    </source>
</evidence>
<sequence>IANLLQSYIVYLGSHSHGSNPSAADLEIATESHYSLLGSLLGSNEAAKEAIFYSYNRHINGFAAILDQKVVEDLARNPAVASIHENKGRKLHTTSSWKFLGVEHDDGIPHNSIWNRASFGESTIIGNLDTGVWPESKSFNDEGYGPVPTRWKGSCEGGSKFHCNRKLIGARYFNKGYAAYAGSLNASYETARDNEGHGTHTLSTAGGNFISGANVFGNGNGTAKGGSPKALVAAYKVCWPQVDSGGGCFDADILAAIEAAISDGVDILSLSLGGGAKDFSEDVTAIGAFHAVQQGIIVVCSAGNSGPAPGTIENGAPWILTVGASTINRDFTSYVALGNKKHIKGASLSDKILPEQKFYPLINAADAKANNVSSDVAQLCQAGSLDPKKVKGKIILCLRGENARVDKGYAAAQAGAVGMILANAEQNGDELIADAHLLPVSHVSYTDGQSIYQYINFTKTPMAYMTHVRTELGIKPAPVMASFSSRGPNTIEESILKPDITAPGVNILAAYSEDASPSGSLFDNRRIPFNIVSGTSMSCPHISGIVGLLKTLYPTWSPAAIKSAIMTTAETRANDLHPILNTVNLKANPFAYGAGHVQPNRAMNPGLVYDLTTNDYMNFLCAQGYNKSQISKFSATSFVCSKSFKLTDFNYPSISIPDMKSGVVTINRRVKNVGKPSTYVARVKVPQGVSVSVEPRTLKFTGIDEEKSFKVVIGSVANNKHRGYVFGSLIWEDGKHHVRSPIVVNLGSYIVYLGSHSHGLNPSSIDAQIATESHYNLLGSLLGRYLHSVCCVSKYSNEEAKEAIFYSYNRHINGFAAVVDQKVAEDLAKHPDVVSVLENKGRKLHTTNSWSFLGVESNGVIPSNSIWNLASFGESTIIGNLDTGVWPEAKSFDDKEYGPIPSRWKGSCEGGSNFQCNRKLIGARYYNKGYAEIAGPLNSSYESARDHEGHGTHTLSTAGGNFVPNANLFGYGNGTAKGGSPKALVAAYKVCWPKLWLFGECFDADILAGFEAAIADGVDVLSVSLGGDPSDFGQDSIAIGSFHAVQNGITVVCSAGNSGPAPGTVSNVAPWIITVGASTADRLYTNYVAIGDKRHFKGASLSEKGLPVQKFYPLINSVDAKVQNFSNKYAQLCEIESLDPEKVKGKIVVCLRGDNARTEKGYVVAKAGGVGMILANAEENGDDISADAHLLPASHITYSDGQLVYQYINSTKIPMAYLTHPRTESGVKPAPIMASFSSRGPNSIDPSILKPDITAPGENILAAYSEDGSPSGLYFDKRRVPFNVESGTSMSCPHVSGIVGLLKTLYPKWSPAAIRSAIMTTAGTKANDLNPILSTKQEKANEWAYGAGHVRPNKAADPGLVYDLSTEDYLNYLCALGYKIKQIKQFSNDTSFVCSKSFKITDLNYPSISIPNLESDVALKIKRRLKNVGSPGTYVVQVNAPLGVSVSVEPTSLKFTGIDEEKSFRVVLKSNVPNGFHPEYVFGKLEWSDGNNHRVRSPIVVKLGK</sequence>
<dbReference type="InterPro" id="IPR036852">
    <property type="entry name" value="Peptidase_S8/S53_dom_sf"/>
</dbReference>
<dbReference type="Pfam" id="PF00082">
    <property type="entry name" value="Peptidase_S8"/>
    <property type="match status" value="2"/>
</dbReference>
<evidence type="ECO:0000259" key="12">
    <source>
        <dbReference type="Pfam" id="PF02225"/>
    </source>
</evidence>
<feature type="domain" description="Peptidase S8/S53" evidence="11">
    <location>
        <begin position="874"/>
        <end position="1334"/>
    </location>
</feature>
<dbReference type="InterPro" id="IPR000209">
    <property type="entry name" value="Peptidase_S8/S53_dom"/>
</dbReference>
<dbReference type="InterPro" id="IPR037045">
    <property type="entry name" value="S8pro/Inhibitor_I9_sf"/>
</dbReference>
<keyword evidence="7 10" id="KW-0720">Serine protease</keyword>
<evidence type="ECO:0000256" key="2">
    <source>
        <dbReference type="ARBA" id="ARBA00011073"/>
    </source>
</evidence>
<dbReference type="Gene3D" id="3.50.30.30">
    <property type="match status" value="2"/>
</dbReference>
<evidence type="ECO:0000256" key="5">
    <source>
        <dbReference type="ARBA" id="ARBA00022729"/>
    </source>
</evidence>
<reference evidence="15" key="1">
    <citation type="submission" date="2023-03" db="UniProtKB">
        <authorList>
            <consortium name="EnsemblPlants"/>
        </authorList>
    </citation>
    <scope>IDENTIFICATION</scope>
</reference>
<feature type="domain" description="Subtilisin-like protease fibronectin type-III" evidence="14">
    <location>
        <begin position="648"/>
        <end position="744"/>
    </location>
</feature>
<feature type="domain" description="PA" evidence="12">
    <location>
        <begin position="377"/>
        <end position="451"/>
    </location>
</feature>
<dbReference type="Pfam" id="PF02225">
    <property type="entry name" value="PA"/>
    <property type="match status" value="2"/>
</dbReference>
<dbReference type="InterPro" id="IPR015500">
    <property type="entry name" value="Peptidase_S8_subtilisin-rel"/>
</dbReference>
<evidence type="ECO:0000256" key="4">
    <source>
        <dbReference type="ARBA" id="ARBA00022670"/>
    </source>
</evidence>
<dbReference type="InterPro" id="IPR034197">
    <property type="entry name" value="Peptidases_S8_3"/>
</dbReference>
<feature type="active site" description="Charge relay system" evidence="10">
    <location>
        <position position="1289"/>
    </location>
</feature>
<feature type="domain" description="Subtilisin-like protease fibronectin type-III" evidence="14">
    <location>
        <begin position="1402"/>
        <end position="1501"/>
    </location>
</feature>
<dbReference type="InterPro" id="IPR023828">
    <property type="entry name" value="Peptidase_S8_Ser-AS"/>
</dbReference>
<dbReference type="CDD" id="cd02120">
    <property type="entry name" value="PA_subtilisin_like"/>
    <property type="match status" value="2"/>
</dbReference>
<keyword evidence="5" id="KW-0732">Signal</keyword>
<dbReference type="Gene3D" id="2.60.40.2310">
    <property type="match status" value="2"/>
</dbReference>
<evidence type="ECO:0000256" key="10">
    <source>
        <dbReference type="PROSITE-ProRule" id="PRU01240"/>
    </source>
</evidence>
<feature type="active site" description="Charge relay system" evidence="9 10">
    <location>
        <position position="129"/>
    </location>
</feature>
<dbReference type="Pfam" id="PF17766">
    <property type="entry name" value="fn3_6"/>
    <property type="match status" value="2"/>
</dbReference>
<evidence type="ECO:0000256" key="6">
    <source>
        <dbReference type="ARBA" id="ARBA00022801"/>
    </source>
</evidence>
<feature type="domain" description="PA" evidence="12">
    <location>
        <begin position="1133"/>
        <end position="1202"/>
    </location>
</feature>
<feature type="active site" description="Charge relay system" evidence="9 10">
    <location>
        <position position="197"/>
    </location>
</feature>
<dbReference type="eggNOG" id="ENOG502QSF0">
    <property type="taxonomic scope" value="Eukaryota"/>
</dbReference>
<evidence type="ECO:0000259" key="13">
    <source>
        <dbReference type="Pfam" id="PF05922"/>
    </source>
</evidence>
<proteinExistence type="inferred from homology"/>
<dbReference type="Gene3D" id="3.30.70.80">
    <property type="entry name" value="Peptidase S8 propeptide/proteinase inhibitor I9"/>
    <property type="match status" value="2"/>
</dbReference>
<keyword evidence="8" id="KW-0325">Glycoprotein</keyword>
<feature type="domain" description="Peptidase S8/S53" evidence="11">
    <location>
        <begin position="120"/>
        <end position="581"/>
    </location>
</feature>
<dbReference type="RefSeq" id="XP_016900594.2">
    <property type="nucleotide sequence ID" value="XM_017045105.2"/>
</dbReference>
<accession>A0A9I9D7R9</accession>
<protein>
    <recommendedName>
        <fullName evidence="16">Subtilisin-like protease SBT5.3</fullName>
    </recommendedName>
</protein>
<dbReference type="PANTHER" id="PTHR10795">
    <property type="entry name" value="PROPROTEIN CONVERTASE SUBTILISIN/KEXIN"/>
    <property type="match status" value="1"/>
</dbReference>
<comment type="similarity">
    <text evidence="2 10">Belongs to the peptidase S8 family.</text>
</comment>
<comment type="subcellular location">
    <subcellularLocation>
        <location evidence="1">Secreted</location>
    </subcellularLocation>
</comment>
<dbReference type="InterPro" id="IPR045051">
    <property type="entry name" value="SBT"/>
</dbReference>
<evidence type="ECO:0000256" key="7">
    <source>
        <dbReference type="ARBA" id="ARBA00022825"/>
    </source>
</evidence>
<evidence type="ECO:0008006" key="16">
    <source>
        <dbReference type="Google" id="ProtNLM"/>
    </source>
</evidence>
<keyword evidence="4 10" id="KW-0645">Protease</keyword>
<evidence type="ECO:0000313" key="15">
    <source>
        <dbReference type="EnsemblPlants" id="MELO3C014076.2.1"/>
    </source>
</evidence>
<dbReference type="PRINTS" id="PR00723">
    <property type="entry name" value="SUBTILISIN"/>
</dbReference>
<dbReference type="CDD" id="cd04852">
    <property type="entry name" value="Peptidases_S8_3"/>
    <property type="match status" value="2"/>
</dbReference>
<dbReference type="PROSITE" id="PS00138">
    <property type="entry name" value="SUBTILASE_SER"/>
    <property type="match status" value="2"/>
</dbReference>
<dbReference type="InterPro" id="IPR046450">
    <property type="entry name" value="PA_dom_sf"/>
</dbReference>
<dbReference type="Gene3D" id="3.40.50.200">
    <property type="entry name" value="Peptidase S8/S53 domain"/>
    <property type="match status" value="2"/>
</dbReference>
<dbReference type="InterPro" id="IPR041469">
    <property type="entry name" value="Subtilisin-like_FN3"/>
</dbReference>
<keyword evidence="3" id="KW-0964">Secreted</keyword>
<dbReference type="EnsemblPlants" id="MELO3C014076.2.1">
    <property type="protein sequence ID" value="MELO3C014076.2.1"/>
    <property type="gene ID" value="MELO3C014076.2"/>
</dbReference>
<feature type="active site" description="Charge relay system" evidence="10">
    <location>
        <position position="950"/>
    </location>
</feature>
<feature type="domain" description="Inhibitor I9" evidence="13">
    <location>
        <begin position="748"/>
        <end position="845"/>
    </location>
</feature>
<evidence type="ECO:0000259" key="11">
    <source>
        <dbReference type="Pfam" id="PF00082"/>
    </source>
</evidence>
<evidence type="ECO:0000259" key="14">
    <source>
        <dbReference type="Pfam" id="PF17766"/>
    </source>
</evidence>
<dbReference type="PROSITE" id="PS51892">
    <property type="entry name" value="SUBTILASE"/>
    <property type="match status" value="2"/>
</dbReference>
<organism evidence="15">
    <name type="scientific">Cucumis melo</name>
    <name type="common">Muskmelon</name>
    <dbReference type="NCBI Taxonomy" id="3656"/>
    <lineage>
        <taxon>Eukaryota</taxon>
        <taxon>Viridiplantae</taxon>
        <taxon>Streptophyta</taxon>
        <taxon>Embryophyta</taxon>
        <taxon>Tracheophyta</taxon>
        <taxon>Spermatophyta</taxon>
        <taxon>Magnoliopsida</taxon>
        <taxon>eudicotyledons</taxon>
        <taxon>Gunneridae</taxon>
        <taxon>Pentapetalae</taxon>
        <taxon>rosids</taxon>
        <taxon>fabids</taxon>
        <taxon>Cucurbitales</taxon>
        <taxon>Cucurbitaceae</taxon>
        <taxon>Benincaseae</taxon>
        <taxon>Cucumis</taxon>
    </lineage>
</organism>
<evidence type="ECO:0000256" key="3">
    <source>
        <dbReference type="ARBA" id="ARBA00022525"/>
    </source>
</evidence>
<evidence type="ECO:0000256" key="8">
    <source>
        <dbReference type="ARBA" id="ARBA00023180"/>
    </source>
</evidence>
<evidence type="ECO:0000256" key="1">
    <source>
        <dbReference type="ARBA" id="ARBA00004613"/>
    </source>
</evidence>
<feature type="domain" description="Inhibitor I9" evidence="13">
    <location>
        <begin position="7"/>
        <end position="92"/>
    </location>
</feature>
<dbReference type="SUPFAM" id="SSF52743">
    <property type="entry name" value="Subtilisin-like"/>
    <property type="match status" value="2"/>
</dbReference>
<gene>
    <name evidence="15" type="primary">103491136</name>
</gene>
<dbReference type="Pfam" id="PF05922">
    <property type="entry name" value="Inhibitor_I9"/>
    <property type="match status" value="2"/>
</dbReference>
<name>A0A9I9D7R9_CUCME</name>
<feature type="active site" description="Charge relay system" evidence="10">
    <location>
        <position position="882"/>
    </location>
</feature>